<name>A0AAV6IY94_9ERIC</name>
<protein>
    <submittedName>
        <fullName evidence="1">Uncharacterized protein</fullName>
    </submittedName>
</protein>
<reference evidence="1" key="1">
    <citation type="submission" date="2020-08" db="EMBL/GenBank/DDBJ databases">
        <title>Plant Genome Project.</title>
        <authorList>
            <person name="Zhang R.-G."/>
        </authorList>
    </citation>
    <scope>NUCLEOTIDE SEQUENCE</scope>
    <source>
        <strain evidence="1">WSP0</strain>
        <tissue evidence="1">Leaf</tissue>
    </source>
</reference>
<evidence type="ECO:0000313" key="1">
    <source>
        <dbReference type="EMBL" id="KAG5531980.1"/>
    </source>
</evidence>
<dbReference type="AlphaFoldDB" id="A0AAV6IY94"/>
<gene>
    <name evidence="1" type="ORF">RHGRI_026557</name>
</gene>
<evidence type="ECO:0000313" key="2">
    <source>
        <dbReference type="Proteomes" id="UP000823749"/>
    </source>
</evidence>
<dbReference type="EMBL" id="JACTNZ010000009">
    <property type="protein sequence ID" value="KAG5531980.1"/>
    <property type="molecule type" value="Genomic_DNA"/>
</dbReference>
<comment type="caution">
    <text evidence="1">The sequence shown here is derived from an EMBL/GenBank/DDBJ whole genome shotgun (WGS) entry which is preliminary data.</text>
</comment>
<organism evidence="1 2">
    <name type="scientific">Rhododendron griersonianum</name>
    <dbReference type="NCBI Taxonomy" id="479676"/>
    <lineage>
        <taxon>Eukaryota</taxon>
        <taxon>Viridiplantae</taxon>
        <taxon>Streptophyta</taxon>
        <taxon>Embryophyta</taxon>
        <taxon>Tracheophyta</taxon>
        <taxon>Spermatophyta</taxon>
        <taxon>Magnoliopsida</taxon>
        <taxon>eudicotyledons</taxon>
        <taxon>Gunneridae</taxon>
        <taxon>Pentapetalae</taxon>
        <taxon>asterids</taxon>
        <taxon>Ericales</taxon>
        <taxon>Ericaceae</taxon>
        <taxon>Ericoideae</taxon>
        <taxon>Rhodoreae</taxon>
        <taxon>Rhododendron</taxon>
    </lineage>
</organism>
<proteinExistence type="predicted"/>
<accession>A0AAV6IY94</accession>
<dbReference type="Proteomes" id="UP000823749">
    <property type="component" value="Chromosome 9"/>
</dbReference>
<keyword evidence="2" id="KW-1185">Reference proteome</keyword>
<sequence>MYFPIYVQKTHSFENKPNRTILTIHLTIHRFKARFCDSHFDSYLFTIHIIDPNRFIPESNRILRFESGIVRFR</sequence>